<dbReference type="Pfam" id="PF03330">
    <property type="entry name" value="DPBB_1"/>
    <property type="match status" value="1"/>
</dbReference>
<dbReference type="PANTHER" id="PTHR47295:SF10">
    <property type="entry name" value="EG45-LIKE DOMAIN CONTAINING PROTEIN"/>
    <property type="match status" value="1"/>
</dbReference>
<evidence type="ECO:0000256" key="3">
    <source>
        <dbReference type="ARBA" id="ARBA00022729"/>
    </source>
</evidence>
<gene>
    <name evidence="6" type="ORF">E3N88_28444</name>
</gene>
<dbReference type="InterPro" id="IPR036908">
    <property type="entry name" value="RlpA-like_sf"/>
</dbReference>
<evidence type="ECO:0000313" key="6">
    <source>
        <dbReference type="EMBL" id="KAD4179853.1"/>
    </source>
</evidence>
<dbReference type="Gene3D" id="2.40.40.10">
    <property type="entry name" value="RlpA-like domain"/>
    <property type="match status" value="1"/>
</dbReference>
<sequence length="129" mass="13165">MGSMTRAFILIGIGACLVAVANATDGQATFYTPPYTPSACFGDQDYGDMVLAANSELYNGGAACGTTYTVTCTGGTNDGVSQPCTGSSVDVTIVDLCPGCGPNQIDLSQEAFAVIADPDAGRINVEYNQ</sequence>
<dbReference type="PANTHER" id="PTHR47295">
    <property type="entry name" value="EG45-LIKE DOMAIN CONTAINING PROTEIN 1-RELATED"/>
    <property type="match status" value="1"/>
</dbReference>
<evidence type="ECO:0000259" key="5">
    <source>
        <dbReference type="PROSITE" id="PS50842"/>
    </source>
</evidence>
<accession>A0A5N6MZG9</accession>
<feature type="signal peptide" evidence="4">
    <location>
        <begin position="1"/>
        <end position="23"/>
    </location>
</feature>
<dbReference type="InterPro" id="IPR009009">
    <property type="entry name" value="RlpA-like_DPBB"/>
</dbReference>
<dbReference type="SUPFAM" id="SSF50685">
    <property type="entry name" value="Barwin-like endoglucanases"/>
    <property type="match status" value="1"/>
</dbReference>
<dbReference type="AlphaFoldDB" id="A0A5N6MZG9"/>
<feature type="domain" description="Expansin-like EG45" evidence="5">
    <location>
        <begin position="26"/>
        <end position="129"/>
    </location>
</feature>
<evidence type="ECO:0000313" key="7">
    <source>
        <dbReference type="Proteomes" id="UP000326396"/>
    </source>
</evidence>
<feature type="chain" id="PRO_5024452168" description="Expansin-like EG45 domain-containing protein" evidence="4">
    <location>
        <begin position="24"/>
        <end position="129"/>
    </location>
</feature>
<comment type="caution">
    <text evidence="6">The sequence shown here is derived from an EMBL/GenBank/DDBJ whole genome shotgun (WGS) entry which is preliminary data.</text>
</comment>
<keyword evidence="7" id="KW-1185">Reference proteome</keyword>
<protein>
    <recommendedName>
        <fullName evidence="5">Expansin-like EG45 domain-containing protein</fullName>
    </recommendedName>
</protein>
<dbReference type="EMBL" id="SZYD01000014">
    <property type="protein sequence ID" value="KAD4179853.1"/>
    <property type="molecule type" value="Genomic_DNA"/>
</dbReference>
<keyword evidence="2" id="KW-0964">Secreted</keyword>
<dbReference type="Proteomes" id="UP000326396">
    <property type="component" value="Linkage Group LG4"/>
</dbReference>
<dbReference type="InterPro" id="IPR007112">
    <property type="entry name" value="Expansin/allergen_DPBB_dom"/>
</dbReference>
<evidence type="ECO:0000256" key="4">
    <source>
        <dbReference type="SAM" id="SignalP"/>
    </source>
</evidence>
<comment type="subcellular location">
    <subcellularLocation>
        <location evidence="1">Secreted</location>
    </subcellularLocation>
</comment>
<proteinExistence type="predicted"/>
<dbReference type="FunFam" id="2.40.40.10:FF:000005">
    <property type="entry name" value="Barwin-related endoglucanase"/>
    <property type="match status" value="1"/>
</dbReference>
<keyword evidence="3 4" id="KW-0732">Signal</keyword>
<dbReference type="PROSITE" id="PS50842">
    <property type="entry name" value="EXPANSIN_EG45"/>
    <property type="match status" value="1"/>
</dbReference>
<organism evidence="6 7">
    <name type="scientific">Mikania micrantha</name>
    <name type="common">bitter vine</name>
    <dbReference type="NCBI Taxonomy" id="192012"/>
    <lineage>
        <taxon>Eukaryota</taxon>
        <taxon>Viridiplantae</taxon>
        <taxon>Streptophyta</taxon>
        <taxon>Embryophyta</taxon>
        <taxon>Tracheophyta</taxon>
        <taxon>Spermatophyta</taxon>
        <taxon>Magnoliopsida</taxon>
        <taxon>eudicotyledons</taxon>
        <taxon>Gunneridae</taxon>
        <taxon>Pentapetalae</taxon>
        <taxon>asterids</taxon>
        <taxon>campanulids</taxon>
        <taxon>Asterales</taxon>
        <taxon>Asteraceae</taxon>
        <taxon>Asteroideae</taxon>
        <taxon>Heliantheae alliance</taxon>
        <taxon>Eupatorieae</taxon>
        <taxon>Mikania</taxon>
    </lineage>
</organism>
<dbReference type="GO" id="GO:0009627">
    <property type="term" value="P:systemic acquired resistance"/>
    <property type="evidence" value="ECO:0007669"/>
    <property type="project" value="InterPro"/>
</dbReference>
<evidence type="ECO:0000256" key="2">
    <source>
        <dbReference type="ARBA" id="ARBA00022525"/>
    </source>
</evidence>
<dbReference type="OrthoDB" id="406505at2759"/>
<name>A0A5N6MZG9_9ASTR</name>
<reference evidence="6 7" key="1">
    <citation type="submission" date="2019-05" db="EMBL/GenBank/DDBJ databases">
        <title>Mikania micrantha, genome provides insights into the molecular mechanism of rapid growth.</title>
        <authorList>
            <person name="Liu B."/>
        </authorList>
    </citation>
    <scope>NUCLEOTIDE SEQUENCE [LARGE SCALE GENOMIC DNA]</scope>
    <source>
        <strain evidence="6">NLD-2019</strain>
        <tissue evidence="6">Leaf</tissue>
    </source>
</reference>
<dbReference type="SMART" id="SM00837">
    <property type="entry name" value="DPBB_1"/>
    <property type="match status" value="1"/>
</dbReference>
<evidence type="ECO:0000256" key="1">
    <source>
        <dbReference type="ARBA" id="ARBA00004613"/>
    </source>
</evidence>
<dbReference type="CDD" id="cd22269">
    <property type="entry name" value="DPBB_EG45-like"/>
    <property type="match status" value="1"/>
</dbReference>
<dbReference type="GO" id="GO:0048046">
    <property type="term" value="C:apoplast"/>
    <property type="evidence" value="ECO:0007669"/>
    <property type="project" value="InterPro"/>
</dbReference>
<dbReference type="InterPro" id="IPR044206">
    <property type="entry name" value="EGC1/2"/>
</dbReference>